<reference evidence="2" key="1">
    <citation type="submission" date="2023-06" db="EMBL/GenBank/DDBJ databases">
        <title>Comparative genomics of Bacillaceae isolates and their secondary metabolite potential.</title>
        <authorList>
            <person name="Song L."/>
            <person name="Nielsen L.J."/>
            <person name="Mohite O."/>
            <person name="Xu X."/>
            <person name="Weber T."/>
            <person name="Kovacs A.T."/>
        </authorList>
    </citation>
    <scope>NUCLEOTIDE SEQUENCE</scope>
    <source>
        <strain evidence="2">D8_B_37</strain>
    </source>
</reference>
<dbReference type="Pfam" id="PF11738">
    <property type="entry name" value="DUF3298"/>
    <property type="match status" value="1"/>
</dbReference>
<dbReference type="AlphaFoldDB" id="A0AAW7IUH0"/>
<dbReference type="InterPro" id="IPR052354">
    <property type="entry name" value="Cell_Wall_Dynamics_Protein"/>
</dbReference>
<evidence type="ECO:0000313" key="3">
    <source>
        <dbReference type="Proteomes" id="UP001234602"/>
    </source>
</evidence>
<dbReference type="EMBL" id="JAUCEY010000008">
    <property type="protein sequence ID" value="MDM5455207.1"/>
    <property type="molecule type" value="Genomic_DNA"/>
</dbReference>
<feature type="domain" description="SH3b" evidence="1">
    <location>
        <begin position="35"/>
        <end position="100"/>
    </location>
</feature>
<dbReference type="RefSeq" id="WP_061461770.1">
    <property type="nucleotide sequence ID" value="NZ_CP011008.1"/>
</dbReference>
<accession>A0AAW7IUH0</accession>
<dbReference type="PROSITE" id="PS51781">
    <property type="entry name" value="SH3B"/>
    <property type="match status" value="1"/>
</dbReference>
<name>A0AAW7IUH0_9BACI</name>
<dbReference type="SUPFAM" id="SSF50044">
    <property type="entry name" value="SH3-domain"/>
    <property type="match status" value="1"/>
</dbReference>
<dbReference type="Gene3D" id="3.90.640.20">
    <property type="entry name" value="Heat-shock cognate protein, ATPase"/>
    <property type="match status" value="1"/>
</dbReference>
<dbReference type="InterPro" id="IPR025303">
    <property type="entry name" value="PdaC"/>
</dbReference>
<gene>
    <name evidence="2" type="ORF">QUF89_24160</name>
</gene>
<dbReference type="InterPro" id="IPR036028">
    <property type="entry name" value="SH3-like_dom_sf"/>
</dbReference>
<comment type="caution">
    <text evidence="2">The sequence shown here is derived from an EMBL/GenBank/DDBJ whole genome shotgun (WGS) entry which is preliminary data.</text>
</comment>
<dbReference type="Proteomes" id="UP001234602">
    <property type="component" value="Unassembled WGS sequence"/>
</dbReference>
<protein>
    <submittedName>
        <fullName evidence="2">DUF4163 domain-containing protein</fullName>
    </submittedName>
</protein>
<dbReference type="Pfam" id="PF13739">
    <property type="entry name" value="PdaC"/>
    <property type="match status" value="1"/>
</dbReference>
<proteinExistence type="predicted"/>
<sequence>MLSKNFTKIFLAVALAFTCISFLLIKIDSVSAATTENATVNTKNSPLSVRSGPGTSYKKVGSLEKGKAVTVYSKTKSGWSEIRYNGKKAYVSTKYLKFSNVKITKKKYKNISDLSYPQVSGLKSKAAQDKINQVLTKHAKDAYSFYLQAKKDREKDKNEEWCKESPYTCQYSYSISYKVKFNQDEKLSILFDDYSYSGGAHGMGYTTSYNFKVSSGKQVKISEILTSKVKYTKVQKYAFDYMRKRDSFYVKKQSEVPVNKDSQFYYTNGGIYLVFQEYEVAPYAFGRPAVKIPSKVYK</sequence>
<dbReference type="Gene3D" id="3.30.565.40">
    <property type="entry name" value="Fervidobacterium nodosum Rt17-B1 like"/>
    <property type="match status" value="1"/>
</dbReference>
<dbReference type="InterPro" id="IPR003646">
    <property type="entry name" value="SH3-like_bac-type"/>
</dbReference>
<evidence type="ECO:0000259" key="1">
    <source>
        <dbReference type="PROSITE" id="PS51781"/>
    </source>
</evidence>
<dbReference type="Gene3D" id="2.30.30.40">
    <property type="entry name" value="SH3 Domains"/>
    <property type="match status" value="1"/>
</dbReference>
<dbReference type="InterPro" id="IPR021729">
    <property type="entry name" value="DUF3298"/>
</dbReference>
<organism evidence="2 3">
    <name type="scientific">Peribacillus simplex</name>
    <dbReference type="NCBI Taxonomy" id="1478"/>
    <lineage>
        <taxon>Bacteria</taxon>
        <taxon>Bacillati</taxon>
        <taxon>Bacillota</taxon>
        <taxon>Bacilli</taxon>
        <taxon>Bacillales</taxon>
        <taxon>Bacillaceae</taxon>
        <taxon>Peribacillus</taxon>
    </lineage>
</organism>
<dbReference type="InterPro" id="IPR037126">
    <property type="entry name" value="PdaC/RsiV-like_sf"/>
</dbReference>
<dbReference type="PANTHER" id="PTHR34408:SF2">
    <property type="entry name" value="CELL WALL-BINDING PROTEIN YWSB"/>
    <property type="match status" value="1"/>
</dbReference>
<dbReference type="SMART" id="SM00287">
    <property type="entry name" value="SH3b"/>
    <property type="match status" value="1"/>
</dbReference>
<dbReference type="PANTHER" id="PTHR34408">
    <property type="entry name" value="FAMILY PROTEIN, PUTATIVE-RELATED"/>
    <property type="match status" value="1"/>
</dbReference>
<dbReference type="Pfam" id="PF08239">
    <property type="entry name" value="SH3_3"/>
    <property type="match status" value="1"/>
</dbReference>
<evidence type="ECO:0000313" key="2">
    <source>
        <dbReference type="EMBL" id="MDM5455207.1"/>
    </source>
</evidence>